<dbReference type="KEGG" id="phl:KKY_3262"/>
<organism evidence="1 2">
    <name type="scientific">Pelagibacterium halotolerans (strain DSM 22347 / JCM 15775 / CGMCC 1.7692 / B2)</name>
    <dbReference type="NCBI Taxonomy" id="1082931"/>
    <lineage>
        <taxon>Bacteria</taxon>
        <taxon>Pseudomonadati</taxon>
        <taxon>Pseudomonadota</taxon>
        <taxon>Alphaproteobacteria</taxon>
        <taxon>Hyphomicrobiales</taxon>
        <taxon>Devosiaceae</taxon>
        <taxon>Pelagibacterium</taxon>
    </lineage>
</organism>
<reference evidence="1 2" key="1">
    <citation type="journal article" date="2012" name="J. Bacteriol.">
        <title>Complete genome sequence of Pelagibacterium halotolerans B2T.</title>
        <authorList>
            <person name="Huo Y.Y."/>
            <person name="Cheng H."/>
            <person name="Han X.F."/>
            <person name="Jiang X.W."/>
            <person name="Sun C."/>
            <person name="Zhang X.Q."/>
            <person name="Zhu X.F."/>
            <person name="Liu Y.F."/>
            <person name="Li P.F."/>
            <person name="Ni P.X."/>
            <person name="Wu M."/>
        </authorList>
    </citation>
    <scope>NUCLEOTIDE SEQUENCE [LARGE SCALE GENOMIC DNA]</scope>
    <source>
        <strain evidence="2">DSM 22347 / JCM 15775 / CGMCC 1.7692 / B2</strain>
    </source>
</reference>
<dbReference type="AlphaFoldDB" id="G4R6X7"/>
<dbReference type="GO" id="GO:0003700">
    <property type="term" value="F:DNA-binding transcription factor activity"/>
    <property type="evidence" value="ECO:0007669"/>
    <property type="project" value="InterPro"/>
</dbReference>
<accession>G4R6X7</accession>
<dbReference type="InterPro" id="IPR013325">
    <property type="entry name" value="RNA_pol_sigma_r2"/>
</dbReference>
<dbReference type="eggNOG" id="COG1595">
    <property type="taxonomic scope" value="Bacteria"/>
</dbReference>
<sequence>MAGGRPERVRETESHKAMRRNIPYTELLALARRHARRADEAEDVVQEVLIAAVVAGRNDFSSAADRRWMAGAIRKRSAFDARSAARRREREARWQADANPASTPQGDALNVILADLPKGLRVVAALALSGHSKVEIAYLLGLPDTALRQRIRALKLELGKKGVAMPAEMIGLNLDLAYGTIRDGLLPALRRHGGAFASHDPDGHVFVIRSSRPASQKG</sequence>
<name>G4R6X7_PELHB</name>
<protein>
    <submittedName>
        <fullName evidence="1">Uncharacterized protein</fullName>
    </submittedName>
</protein>
<dbReference type="Proteomes" id="UP000008850">
    <property type="component" value="Chromosome"/>
</dbReference>
<dbReference type="STRING" id="1082931.KKY_3262"/>
<dbReference type="GO" id="GO:0006352">
    <property type="term" value="P:DNA-templated transcription initiation"/>
    <property type="evidence" value="ECO:0007669"/>
    <property type="project" value="InterPro"/>
</dbReference>
<gene>
    <name evidence="1" type="ordered locus">KKY_3262</name>
</gene>
<evidence type="ECO:0000313" key="2">
    <source>
        <dbReference type="Proteomes" id="UP000008850"/>
    </source>
</evidence>
<keyword evidence="2" id="KW-1185">Reference proteome</keyword>
<dbReference type="SUPFAM" id="SSF88946">
    <property type="entry name" value="Sigma2 domain of RNA polymerase sigma factors"/>
    <property type="match status" value="1"/>
</dbReference>
<proteinExistence type="predicted"/>
<dbReference type="HOGENOM" id="CLU_1282355_0_0_5"/>
<dbReference type="EMBL" id="CP003075">
    <property type="protein sequence ID" value="AEQ53250.1"/>
    <property type="molecule type" value="Genomic_DNA"/>
</dbReference>
<evidence type="ECO:0000313" key="1">
    <source>
        <dbReference type="EMBL" id="AEQ53250.1"/>
    </source>
</evidence>